<evidence type="ECO:0000259" key="9">
    <source>
        <dbReference type="PROSITE" id="PS50052"/>
    </source>
</evidence>
<gene>
    <name evidence="10" type="ORF">HYDPIDRAFT_95307</name>
</gene>
<dbReference type="FunFam" id="3.40.50.300:FF:000776">
    <property type="entry name" value="Guanylate kinase 2"/>
    <property type="match status" value="1"/>
</dbReference>
<dbReference type="SUPFAM" id="SSF52540">
    <property type="entry name" value="P-loop containing nucleoside triphosphate hydrolases"/>
    <property type="match status" value="1"/>
</dbReference>
<reference evidence="10 11" key="1">
    <citation type="submission" date="2014-04" db="EMBL/GenBank/DDBJ databases">
        <title>Evolutionary Origins and Diversification of the Mycorrhizal Mutualists.</title>
        <authorList>
            <consortium name="DOE Joint Genome Institute"/>
            <consortium name="Mycorrhizal Genomics Consortium"/>
            <person name="Kohler A."/>
            <person name="Kuo A."/>
            <person name="Nagy L.G."/>
            <person name="Floudas D."/>
            <person name="Copeland A."/>
            <person name="Barry K.W."/>
            <person name="Cichocki N."/>
            <person name="Veneault-Fourrey C."/>
            <person name="LaButti K."/>
            <person name="Lindquist E.A."/>
            <person name="Lipzen A."/>
            <person name="Lundell T."/>
            <person name="Morin E."/>
            <person name="Murat C."/>
            <person name="Riley R."/>
            <person name="Ohm R."/>
            <person name="Sun H."/>
            <person name="Tunlid A."/>
            <person name="Henrissat B."/>
            <person name="Grigoriev I.V."/>
            <person name="Hibbett D.S."/>
            <person name="Martin F."/>
        </authorList>
    </citation>
    <scope>NUCLEOTIDE SEQUENCE [LARGE SCALE GENOMIC DNA]</scope>
    <source>
        <strain evidence="10 11">MD-312</strain>
    </source>
</reference>
<dbReference type="HAMAP" id="MF_00328">
    <property type="entry name" value="Guanylate_kinase"/>
    <property type="match status" value="1"/>
</dbReference>
<keyword evidence="11" id="KW-1185">Reference proteome</keyword>
<evidence type="ECO:0000256" key="5">
    <source>
        <dbReference type="ARBA" id="ARBA00022741"/>
    </source>
</evidence>
<dbReference type="InterPro" id="IPR020590">
    <property type="entry name" value="Guanylate_kinase_CS"/>
</dbReference>
<protein>
    <recommendedName>
        <fullName evidence="3">Guanylate kinase</fullName>
        <ecNumber evidence="2">2.7.4.8</ecNumber>
    </recommendedName>
    <alternativeName>
        <fullName evidence="8">GMP kinase</fullName>
    </alternativeName>
</protein>
<evidence type="ECO:0000313" key="11">
    <source>
        <dbReference type="Proteomes" id="UP000053820"/>
    </source>
</evidence>
<dbReference type="SMART" id="SM00072">
    <property type="entry name" value="GuKc"/>
    <property type="match status" value="1"/>
</dbReference>
<organism evidence="10 11">
    <name type="scientific">Hydnomerulius pinastri MD-312</name>
    <dbReference type="NCBI Taxonomy" id="994086"/>
    <lineage>
        <taxon>Eukaryota</taxon>
        <taxon>Fungi</taxon>
        <taxon>Dikarya</taxon>
        <taxon>Basidiomycota</taxon>
        <taxon>Agaricomycotina</taxon>
        <taxon>Agaricomycetes</taxon>
        <taxon>Agaricomycetidae</taxon>
        <taxon>Boletales</taxon>
        <taxon>Boletales incertae sedis</taxon>
        <taxon>Leucogyrophana</taxon>
    </lineage>
</organism>
<evidence type="ECO:0000256" key="2">
    <source>
        <dbReference type="ARBA" id="ARBA00012961"/>
    </source>
</evidence>
<feature type="domain" description="Guanylate kinase-like" evidence="9">
    <location>
        <begin position="6"/>
        <end position="188"/>
    </location>
</feature>
<dbReference type="FunFam" id="3.30.63.10:FF:000002">
    <property type="entry name" value="Guanylate kinase 1"/>
    <property type="match status" value="1"/>
</dbReference>
<evidence type="ECO:0000256" key="4">
    <source>
        <dbReference type="ARBA" id="ARBA00022679"/>
    </source>
</evidence>
<evidence type="ECO:0000256" key="1">
    <source>
        <dbReference type="ARBA" id="ARBA00005790"/>
    </source>
</evidence>
<dbReference type="PANTHER" id="PTHR23117:SF13">
    <property type="entry name" value="GUANYLATE KINASE"/>
    <property type="match status" value="1"/>
</dbReference>
<keyword evidence="7" id="KW-0067">ATP-binding</keyword>
<comment type="similarity">
    <text evidence="1">Belongs to the guanylate kinase family.</text>
</comment>
<dbReference type="EMBL" id="KN839858">
    <property type="protein sequence ID" value="KIJ61971.1"/>
    <property type="molecule type" value="Genomic_DNA"/>
</dbReference>
<dbReference type="HOGENOM" id="CLU_001715_0_2_1"/>
<dbReference type="PANTHER" id="PTHR23117">
    <property type="entry name" value="GUANYLATE KINASE-RELATED"/>
    <property type="match status" value="1"/>
</dbReference>
<dbReference type="InterPro" id="IPR017665">
    <property type="entry name" value="Guanylate_kinase"/>
</dbReference>
<evidence type="ECO:0000256" key="8">
    <source>
        <dbReference type="ARBA" id="ARBA00030128"/>
    </source>
</evidence>
<dbReference type="Pfam" id="PF00625">
    <property type="entry name" value="Guanylate_kin"/>
    <property type="match status" value="1"/>
</dbReference>
<keyword evidence="6" id="KW-0418">Kinase</keyword>
<dbReference type="GO" id="GO:0004385">
    <property type="term" value="F:GMP kinase activity"/>
    <property type="evidence" value="ECO:0007669"/>
    <property type="project" value="UniProtKB-EC"/>
</dbReference>
<accession>A0A0C9WCB6</accession>
<dbReference type="GO" id="GO:0005829">
    <property type="term" value="C:cytosol"/>
    <property type="evidence" value="ECO:0007669"/>
    <property type="project" value="TreeGrafter"/>
</dbReference>
<evidence type="ECO:0000313" key="10">
    <source>
        <dbReference type="EMBL" id="KIJ61971.1"/>
    </source>
</evidence>
<dbReference type="OrthoDB" id="6334211at2759"/>
<dbReference type="GO" id="GO:0005524">
    <property type="term" value="F:ATP binding"/>
    <property type="evidence" value="ECO:0007669"/>
    <property type="project" value="UniProtKB-KW"/>
</dbReference>
<dbReference type="PROSITE" id="PS50052">
    <property type="entry name" value="GUANYLATE_KINASE_2"/>
    <property type="match status" value="1"/>
</dbReference>
<dbReference type="EC" id="2.7.4.8" evidence="2"/>
<dbReference type="Proteomes" id="UP000053820">
    <property type="component" value="Unassembled WGS sequence"/>
</dbReference>
<dbReference type="PROSITE" id="PS00856">
    <property type="entry name" value="GUANYLATE_KINASE_1"/>
    <property type="match status" value="1"/>
</dbReference>
<keyword evidence="5" id="KW-0547">Nucleotide-binding</keyword>
<sequence>MSPLINRPLVVFGPSGVGKGTLLKRLFAEFPDSFGFSVSHTTRAPRPGEADGREYHFVTPEKFKSLLSDDAFIEHAQFSGNFYGTSIQAVRAVRSTGRRCILDIDAQGVRQIKKTDLDPIYLFISPPNMTTLRSRLRGRGTDTEEAIQKRLSIALSELQYAQEPGTYHYVVVNEDLEKAYTLFKKIALGETVEGDVLPQLDD</sequence>
<dbReference type="Gene3D" id="3.40.50.300">
    <property type="entry name" value="P-loop containing nucleotide triphosphate hydrolases"/>
    <property type="match status" value="1"/>
</dbReference>
<evidence type="ECO:0000256" key="3">
    <source>
        <dbReference type="ARBA" id="ARBA00016296"/>
    </source>
</evidence>
<evidence type="ECO:0000256" key="6">
    <source>
        <dbReference type="ARBA" id="ARBA00022777"/>
    </source>
</evidence>
<dbReference type="CDD" id="cd00071">
    <property type="entry name" value="GMPK"/>
    <property type="match status" value="1"/>
</dbReference>
<proteinExistence type="inferred from homology"/>
<dbReference type="AlphaFoldDB" id="A0A0C9WCB6"/>
<evidence type="ECO:0000256" key="7">
    <source>
        <dbReference type="ARBA" id="ARBA00022840"/>
    </source>
</evidence>
<dbReference type="NCBIfam" id="TIGR03263">
    <property type="entry name" value="guanyl_kin"/>
    <property type="match status" value="1"/>
</dbReference>
<dbReference type="Gene3D" id="3.30.63.10">
    <property type="entry name" value="Guanylate Kinase phosphate binding domain"/>
    <property type="match status" value="1"/>
</dbReference>
<dbReference type="InterPro" id="IPR008145">
    <property type="entry name" value="GK/Ca_channel_bsu"/>
</dbReference>
<dbReference type="InterPro" id="IPR027417">
    <property type="entry name" value="P-loop_NTPase"/>
</dbReference>
<dbReference type="InterPro" id="IPR008144">
    <property type="entry name" value="Guanylate_kin-like_dom"/>
</dbReference>
<name>A0A0C9WCB6_9AGAM</name>
<keyword evidence="4" id="KW-0808">Transferase</keyword>